<evidence type="ECO:0000313" key="2">
    <source>
        <dbReference type="EMBL" id="VFR48758.1"/>
    </source>
</evidence>
<dbReference type="EMBL" id="CAADIG010000025">
    <property type="protein sequence ID" value="VFR48758.1"/>
    <property type="molecule type" value="Genomic_DNA"/>
</dbReference>
<gene>
    <name evidence="1" type="ORF">AMP9_2269</name>
    <name evidence="2" type="ORF">ANT2_2291</name>
    <name evidence="3" type="ORF">ANT3_2293</name>
</gene>
<proteinExistence type="predicted"/>
<name>A0A484RED4_9ZZZZ</name>
<sequence length="45" mass="5299">MLPQRDRRPADLGWPGGGGERIHDHLWRHGPLLIFQISYMQRGNY</sequence>
<dbReference type="AlphaFoldDB" id="A0A484RED4"/>
<evidence type="ECO:0000313" key="3">
    <source>
        <dbReference type="EMBL" id="VFR59655.1"/>
    </source>
</evidence>
<accession>A0A484RED4</accession>
<dbReference type="EMBL" id="CAADID010000007">
    <property type="protein sequence ID" value="VFR59655.1"/>
    <property type="molecule type" value="Genomic_DNA"/>
</dbReference>
<dbReference type="EMBL" id="CAADHY010000006">
    <property type="protein sequence ID" value="VFR16554.1"/>
    <property type="molecule type" value="Genomic_DNA"/>
</dbReference>
<evidence type="ECO:0000313" key="1">
    <source>
        <dbReference type="EMBL" id="VFR16554.1"/>
    </source>
</evidence>
<reference evidence="2" key="1">
    <citation type="submission" date="2019-03" db="EMBL/GenBank/DDBJ databases">
        <authorList>
            <person name="Danneels B."/>
        </authorList>
    </citation>
    <scope>NUCLEOTIDE SEQUENCE</scope>
</reference>
<protein>
    <submittedName>
        <fullName evidence="2">Uncharacterized protein</fullName>
    </submittedName>
</protein>
<organism evidence="2">
    <name type="scientific">plant metagenome</name>
    <dbReference type="NCBI Taxonomy" id="1297885"/>
    <lineage>
        <taxon>unclassified sequences</taxon>
        <taxon>metagenomes</taxon>
        <taxon>organismal metagenomes</taxon>
    </lineage>
</organism>